<dbReference type="Pfam" id="PF10321">
    <property type="entry name" value="7TM_GPCR_Srt"/>
    <property type="match status" value="1"/>
</dbReference>
<dbReference type="InterPro" id="IPR019425">
    <property type="entry name" value="7TM_GPCR_serpentine_rcpt_Srt"/>
</dbReference>
<feature type="transmembrane region" description="Helical" evidence="5">
    <location>
        <begin position="288"/>
        <end position="311"/>
    </location>
</feature>
<keyword evidence="3 5" id="KW-1133">Transmembrane helix</keyword>
<evidence type="ECO:0000259" key="6">
    <source>
        <dbReference type="PROSITE" id="PS50262"/>
    </source>
</evidence>
<evidence type="ECO:0000256" key="2">
    <source>
        <dbReference type="ARBA" id="ARBA00022692"/>
    </source>
</evidence>
<dbReference type="InterPro" id="IPR017452">
    <property type="entry name" value="GPCR_Rhodpsn_7TM"/>
</dbReference>
<sequence length="352" mass="40318">MRGIALRWDTFDSRRDELFAPVFEGFCLALTLVTSMSSSEATFLGVVNCILILISIVPYVVILAILSRGKEYSSDSYRIMFHLGIADCIQLIMQFPPSFWHVVGGRDFGFVGNKVFGSFLNAGWVSYVILTLLLAVNRLFTMVGGTKTEDFLIGRFLGVFIAICWIWGLIFFVAYLTPHLQFAYNASSMIWIYAGDEPIHSITRKIAIYSALAEIILTATAYIVICCYLCYGSHCDRKRLLKNQLKRAGRIRKREFRILLQAVLIAGFAMLVLIYWNYYWLLFSDTKWIFYVANLLWIINSGVNPAIYLALNRYFSIPGSCHIHDNLFFPEITYNERNVVILNLLHSFCHCI</sequence>
<keyword evidence="2 5" id="KW-0812">Transmembrane</keyword>
<keyword evidence="4 5" id="KW-0472">Membrane</keyword>
<accession>A0A9J2PJ14</accession>
<feature type="transmembrane region" description="Helical" evidence="5">
    <location>
        <begin position="206"/>
        <end position="231"/>
    </location>
</feature>
<reference evidence="8" key="1">
    <citation type="submission" date="2023-03" db="UniProtKB">
        <authorList>
            <consortium name="WormBaseParasite"/>
        </authorList>
    </citation>
    <scope>IDENTIFICATION</scope>
</reference>
<feature type="transmembrane region" description="Helical" evidence="5">
    <location>
        <begin position="152"/>
        <end position="176"/>
    </location>
</feature>
<evidence type="ECO:0000313" key="8">
    <source>
        <dbReference type="WBParaSite" id="ALUE_0000999501-mRNA-1"/>
    </source>
</evidence>
<protein>
    <submittedName>
        <fullName evidence="8">G-protein coupled receptors family 1 profile domain-containing protein</fullName>
    </submittedName>
</protein>
<feature type="domain" description="G-protein coupled receptors family 1 profile" evidence="6">
    <location>
        <begin position="58"/>
        <end position="308"/>
    </location>
</feature>
<dbReference type="AlphaFoldDB" id="A0A9J2PJ14"/>
<evidence type="ECO:0000256" key="5">
    <source>
        <dbReference type="SAM" id="Phobius"/>
    </source>
</evidence>
<dbReference type="Gene3D" id="1.20.1070.10">
    <property type="entry name" value="Rhodopsin 7-helix transmembrane proteins"/>
    <property type="match status" value="1"/>
</dbReference>
<feature type="transmembrane region" description="Helical" evidence="5">
    <location>
        <begin position="256"/>
        <end position="276"/>
    </location>
</feature>
<evidence type="ECO:0000256" key="1">
    <source>
        <dbReference type="ARBA" id="ARBA00004370"/>
    </source>
</evidence>
<comment type="subcellular location">
    <subcellularLocation>
        <location evidence="1">Membrane</location>
    </subcellularLocation>
</comment>
<dbReference type="CDD" id="cd00637">
    <property type="entry name" value="7tm_classA_rhodopsin-like"/>
    <property type="match status" value="1"/>
</dbReference>
<dbReference type="PANTHER" id="PTHR23021">
    <property type="entry name" value="SERPENTINE RECEPTOR, CLASS T"/>
    <property type="match status" value="1"/>
</dbReference>
<feature type="transmembrane region" description="Helical" evidence="5">
    <location>
        <begin position="119"/>
        <end position="140"/>
    </location>
</feature>
<evidence type="ECO:0000256" key="4">
    <source>
        <dbReference type="ARBA" id="ARBA00023136"/>
    </source>
</evidence>
<proteinExistence type="predicted"/>
<evidence type="ECO:0000256" key="3">
    <source>
        <dbReference type="ARBA" id="ARBA00022989"/>
    </source>
</evidence>
<dbReference type="WBParaSite" id="ALUE_0000999501-mRNA-1">
    <property type="protein sequence ID" value="ALUE_0000999501-mRNA-1"/>
    <property type="gene ID" value="ALUE_0000999501"/>
</dbReference>
<evidence type="ECO:0000313" key="7">
    <source>
        <dbReference type="Proteomes" id="UP000036681"/>
    </source>
</evidence>
<feature type="transmembrane region" description="Helical" evidence="5">
    <location>
        <begin position="43"/>
        <end position="67"/>
    </location>
</feature>
<dbReference type="PROSITE" id="PS50262">
    <property type="entry name" value="G_PROTEIN_RECEP_F1_2"/>
    <property type="match status" value="1"/>
</dbReference>
<organism evidence="7 8">
    <name type="scientific">Ascaris lumbricoides</name>
    <name type="common">Giant roundworm</name>
    <dbReference type="NCBI Taxonomy" id="6252"/>
    <lineage>
        <taxon>Eukaryota</taxon>
        <taxon>Metazoa</taxon>
        <taxon>Ecdysozoa</taxon>
        <taxon>Nematoda</taxon>
        <taxon>Chromadorea</taxon>
        <taxon>Rhabditida</taxon>
        <taxon>Spirurina</taxon>
        <taxon>Ascaridomorpha</taxon>
        <taxon>Ascaridoidea</taxon>
        <taxon>Ascarididae</taxon>
        <taxon>Ascaris</taxon>
    </lineage>
</organism>
<keyword evidence="7" id="KW-1185">Reference proteome</keyword>
<name>A0A9J2PJ14_ASCLU</name>
<dbReference type="SUPFAM" id="SSF81321">
    <property type="entry name" value="Family A G protein-coupled receptor-like"/>
    <property type="match status" value="1"/>
</dbReference>
<dbReference type="GO" id="GO:0016020">
    <property type="term" value="C:membrane"/>
    <property type="evidence" value="ECO:0007669"/>
    <property type="project" value="UniProtKB-SubCell"/>
</dbReference>
<dbReference type="Proteomes" id="UP000036681">
    <property type="component" value="Unplaced"/>
</dbReference>